<evidence type="ECO:0000313" key="10">
    <source>
        <dbReference type="Proteomes" id="UP000035265"/>
    </source>
</evidence>
<feature type="binding site" evidence="7">
    <location>
        <begin position="257"/>
        <end position="260"/>
    </location>
    <ligand>
        <name>substrate</name>
    </ligand>
</feature>
<dbReference type="InterPro" id="IPR003358">
    <property type="entry name" value="tRNA_(Gua-N-7)_MeTrfase_Trmb"/>
</dbReference>
<name>A0A0H2KLH9_9MICO</name>
<accession>A0A0H2KLH9</accession>
<dbReference type="PROSITE" id="PS51625">
    <property type="entry name" value="SAM_MT_TRMB"/>
    <property type="match status" value="1"/>
</dbReference>
<feature type="binding site" evidence="7">
    <location>
        <position position="179"/>
    </location>
    <ligand>
        <name>substrate</name>
    </ligand>
</feature>
<dbReference type="PATRIC" id="fig|264251.5.peg.2570"/>
<evidence type="ECO:0000256" key="7">
    <source>
        <dbReference type="HAMAP-Rule" id="MF_01057"/>
    </source>
</evidence>
<evidence type="ECO:0000256" key="8">
    <source>
        <dbReference type="SAM" id="MobiDB-lite"/>
    </source>
</evidence>
<dbReference type="GO" id="GO:0043527">
    <property type="term" value="C:tRNA methyltransferase complex"/>
    <property type="evidence" value="ECO:0007669"/>
    <property type="project" value="TreeGrafter"/>
</dbReference>
<dbReference type="EC" id="2.1.1.33" evidence="7"/>
<evidence type="ECO:0000256" key="5">
    <source>
        <dbReference type="ARBA" id="ARBA00022691"/>
    </source>
</evidence>
<protein>
    <recommendedName>
        <fullName evidence="7">tRNA (guanine-N(7)-)-methyltransferase</fullName>
        <ecNumber evidence="7">2.1.1.33</ecNumber>
    </recommendedName>
    <alternativeName>
        <fullName evidence="7">tRNA (guanine(46)-N(7))-methyltransferase</fullName>
    </alternativeName>
    <alternativeName>
        <fullName evidence="7">tRNA(m7G46)-methyltransferase</fullName>
    </alternativeName>
</protein>
<feature type="binding site" evidence="7">
    <location>
        <position position="220"/>
    </location>
    <ligand>
        <name>substrate</name>
    </ligand>
</feature>
<gene>
    <name evidence="7" type="primary">trmB</name>
    <name evidence="9" type="ORF">FB00_12620</name>
</gene>
<evidence type="ECO:0000256" key="2">
    <source>
        <dbReference type="ARBA" id="ARBA00003015"/>
    </source>
</evidence>
<keyword evidence="4 7" id="KW-0808">Transferase</keyword>
<dbReference type="InterPro" id="IPR055361">
    <property type="entry name" value="tRNA_methyltr_TrmB_bact"/>
</dbReference>
<dbReference type="RefSeq" id="WP_231581828.1">
    <property type="nucleotide sequence ID" value="NZ_JNBQ01000015.1"/>
</dbReference>
<dbReference type="EMBL" id="JNBQ01000015">
    <property type="protein sequence ID" value="KLN34390.1"/>
    <property type="molecule type" value="Genomic_DNA"/>
</dbReference>
<dbReference type="Gene3D" id="3.40.50.150">
    <property type="entry name" value="Vaccinia Virus protein VP39"/>
    <property type="match status" value="1"/>
</dbReference>
<comment type="catalytic activity">
    <reaction evidence="1 7">
        <text>guanosine(46) in tRNA + S-adenosyl-L-methionine = N(7)-methylguanosine(46) in tRNA + S-adenosyl-L-homocysteine</text>
        <dbReference type="Rhea" id="RHEA:42708"/>
        <dbReference type="Rhea" id="RHEA-COMP:10188"/>
        <dbReference type="Rhea" id="RHEA-COMP:10189"/>
        <dbReference type="ChEBI" id="CHEBI:57856"/>
        <dbReference type="ChEBI" id="CHEBI:59789"/>
        <dbReference type="ChEBI" id="CHEBI:74269"/>
        <dbReference type="ChEBI" id="CHEBI:74480"/>
        <dbReference type="EC" id="2.1.1.33"/>
    </reaction>
</comment>
<feature type="binding site" evidence="7">
    <location>
        <position position="152"/>
    </location>
    <ligand>
        <name>S-adenosyl-L-methionine</name>
        <dbReference type="ChEBI" id="CHEBI:59789"/>
    </ligand>
</feature>
<dbReference type="AlphaFoldDB" id="A0A0H2KLH9"/>
<keyword evidence="3 7" id="KW-0489">Methyltransferase</keyword>
<reference evidence="9 10" key="1">
    <citation type="submission" date="2014-05" db="EMBL/GenBank/DDBJ databases">
        <title>Cellulosimicrobium funkei U11 genome.</title>
        <authorList>
            <person name="Hu C."/>
            <person name="Gong Y."/>
            <person name="Wan W."/>
            <person name="Jiang M."/>
        </authorList>
    </citation>
    <scope>NUCLEOTIDE SEQUENCE [LARGE SCALE GENOMIC DNA]</scope>
    <source>
        <strain evidence="9 10">U11</strain>
    </source>
</reference>
<dbReference type="NCBIfam" id="TIGR00091">
    <property type="entry name" value="tRNA (guanosine(46)-N7)-methyltransferase TrmB"/>
    <property type="match status" value="1"/>
</dbReference>
<comment type="pathway">
    <text evidence="7">tRNA modification; N(7)-methylguanine-tRNA biosynthesis.</text>
</comment>
<dbReference type="PANTHER" id="PTHR23417">
    <property type="entry name" value="3-DEOXY-D-MANNO-OCTULOSONIC-ACID TRANSFERASE/TRNA GUANINE-N 7 - -METHYLTRANSFERASE"/>
    <property type="match status" value="1"/>
</dbReference>
<feature type="binding site" evidence="7">
    <location>
        <position position="125"/>
    </location>
    <ligand>
        <name>S-adenosyl-L-methionine</name>
        <dbReference type="ChEBI" id="CHEBI:59789"/>
    </ligand>
</feature>
<feature type="binding site" evidence="7">
    <location>
        <position position="175"/>
    </location>
    <ligand>
        <name>S-adenosyl-L-methionine</name>
        <dbReference type="ChEBI" id="CHEBI:59789"/>
    </ligand>
</feature>
<dbReference type="UniPathway" id="UPA00989"/>
<feature type="binding site" evidence="7">
    <location>
        <position position="100"/>
    </location>
    <ligand>
        <name>S-adenosyl-L-methionine</name>
        <dbReference type="ChEBI" id="CHEBI:59789"/>
    </ligand>
</feature>
<dbReference type="HAMAP" id="MF_01057">
    <property type="entry name" value="tRNA_methyltr_TrmB"/>
    <property type="match status" value="1"/>
</dbReference>
<comment type="caution">
    <text evidence="9">The sequence shown here is derived from an EMBL/GenBank/DDBJ whole genome shotgun (WGS) entry which is preliminary data.</text>
</comment>
<organism evidence="9 10">
    <name type="scientific">Cellulosimicrobium funkei</name>
    <dbReference type="NCBI Taxonomy" id="264251"/>
    <lineage>
        <taxon>Bacteria</taxon>
        <taxon>Bacillati</taxon>
        <taxon>Actinomycetota</taxon>
        <taxon>Actinomycetes</taxon>
        <taxon>Micrococcales</taxon>
        <taxon>Promicromonosporaceae</taxon>
        <taxon>Cellulosimicrobium</taxon>
    </lineage>
</organism>
<feature type="region of interest" description="Disordered" evidence="8">
    <location>
        <begin position="1"/>
        <end position="33"/>
    </location>
</feature>
<keyword evidence="10" id="KW-1185">Reference proteome</keyword>
<evidence type="ECO:0000256" key="4">
    <source>
        <dbReference type="ARBA" id="ARBA00022679"/>
    </source>
</evidence>
<dbReference type="Pfam" id="PF02390">
    <property type="entry name" value="Methyltransf_4"/>
    <property type="match status" value="1"/>
</dbReference>
<comment type="similarity">
    <text evidence="7">Belongs to the class I-like SAM-binding methyltransferase superfamily. TrmB family.</text>
</comment>
<dbReference type="InterPro" id="IPR029063">
    <property type="entry name" value="SAM-dependent_MTases_sf"/>
</dbReference>
<evidence type="ECO:0000256" key="3">
    <source>
        <dbReference type="ARBA" id="ARBA00022603"/>
    </source>
</evidence>
<evidence type="ECO:0000256" key="6">
    <source>
        <dbReference type="ARBA" id="ARBA00022694"/>
    </source>
</evidence>
<dbReference type="SUPFAM" id="SSF53335">
    <property type="entry name" value="S-adenosyl-L-methionine-dependent methyltransferases"/>
    <property type="match status" value="1"/>
</dbReference>
<keyword evidence="5 7" id="KW-0949">S-adenosyl-L-methionine</keyword>
<comment type="caution">
    <text evidence="7">Lacks conserved residue(s) required for the propagation of feature annotation.</text>
</comment>
<dbReference type="PANTHER" id="PTHR23417:SF14">
    <property type="entry name" value="PENTACOTRIPEPTIDE-REPEAT REGION OF PRORP DOMAIN-CONTAINING PROTEIN"/>
    <property type="match status" value="1"/>
</dbReference>
<evidence type="ECO:0000313" key="9">
    <source>
        <dbReference type="EMBL" id="KLN34390.1"/>
    </source>
</evidence>
<dbReference type="Proteomes" id="UP000035265">
    <property type="component" value="Unassembled WGS sequence"/>
</dbReference>
<evidence type="ECO:0000256" key="1">
    <source>
        <dbReference type="ARBA" id="ARBA00000142"/>
    </source>
</evidence>
<dbReference type="STRING" id="264251.FB00_12620"/>
<keyword evidence="6 7" id="KW-0819">tRNA processing</keyword>
<dbReference type="GO" id="GO:0008176">
    <property type="term" value="F:tRNA (guanine(46)-N7)-methyltransferase activity"/>
    <property type="evidence" value="ECO:0007669"/>
    <property type="project" value="UniProtKB-UniRule"/>
</dbReference>
<sequence length="278" mass="30346">MPEPIPETLDAHLTGAPRATPGDDAADLSDDVARPRYRTQPVSFVRRSGRLAPRQQRAWDAYGDRYVVDVPRDVARTSVDPAYVLDVVGAFGRGGRLVVEIGSGQGEAVVAAAERDPGTDFLAVEVYTPGLAQTVLRASQRDLTNVRLVQANAAELLATTLPAGSVDELWVFFPDPWHKSRHHKRRLVTPSFAALAERVLRAPGEDDDGRPGGRLRLATDWAEYAEQMIDVLDAAPGLRNVHGPRGVAPRFEGRVLTGFERKGENAGRAITDLEYVRV</sequence>
<proteinExistence type="inferred from homology"/>
<comment type="function">
    <text evidence="2 7">Catalyzes the formation of N(7)-methylguanine at position 46 (m7G46) in tRNA.</text>
</comment>